<comment type="caution">
    <text evidence="2">The sequence shown here is derived from an EMBL/GenBank/DDBJ whole genome shotgun (WGS) entry which is preliminary data.</text>
</comment>
<evidence type="ECO:0000259" key="1">
    <source>
        <dbReference type="Pfam" id="PF13472"/>
    </source>
</evidence>
<dbReference type="RefSeq" id="WP_188672086.1">
    <property type="nucleotide sequence ID" value="NZ_BMJH01000001.1"/>
</dbReference>
<reference evidence="2" key="2">
    <citation type="submission" date="2020-09" db="EMBL/GenBank/DDBJ databases">
        <authorList>
            <person name="Sun Q."/>
            <person name="Zhou Y."/>
        </authorList>
    </citation>
    <scope>NUCLEOTIDE SEQUENCE</scope>
    <source>
        <strain evidence="2">CGMCC 1.15478</strain>
    </source>
</reference>
<protein>
    <submittedName>
        <fullName evidence="2">SGNH hydrolase</fullName>
    </submittedName>
</protein>
<dbReference type="Proteomes" id="UP000641514">
    <property type="component" value="Unassembled WGS sequence"/>
</dbReference>
<dbReference type="EMBL" id="BMJH01000001">
    <property type="protein sequence ID" value="GGC63359.1"/>
    <property type="molecule type" value="Genomic_DNA"/>
</dbReference>
<dbReference type="GO" id="GO:0016787">
    <property type="term" value="F:hydrolase activity"/>
    <property type="evidence" value="ECO:0007669"/>
    <property type="project" value="UniProtKB-KW"/>
</dbReference>
<dbReference type="Gene3D" id="3.40.50.1110">
    <property type="entry name" value="SGNH hydrolase"/>
    <property type="match status" value="1"/>
</dbReference>
<evidence type="ECO:0000313" key="2">
    <source>
        <dbReference type="EMBL" id="GGC63359.1"/>
    </source>
</evidence>
<name>A0A916XDW7_9ACTN</name>
<reference evidence="2" key="1">
    <citation type="journal article" date="2014" name="Int. J. Syst. Evol. Microbiol.">
        <title>Complete genome sequence of Corynebacterium casei LMG S-19264T (=DSM 44701T), isolated from a smear-ripened cheese.</title>
        <authorList>
            <consortium name="US DOE Joint Genome Institute (JGI-PGF)"/>
            <person name="Walter F."/>
            <person name="Albersmeier A."/>
            <person name="Kalinowski J."/>
            <person name="Ruckert C."/>
        </authorList>
    </citation>
    <scope>NUCLEOTIDE SEQUENCE</scope>
    <source>
        <strain evidence="2">CGMCC 1.15478</strain>
    </source>
</reference>
<feature type="domain" description="SGNH hydrolase-type esterase" evidence="1">
    <location>
        <begin position="12"/>
        <end position="186"/>
    </location>
</feature>
<keyword evidence="2" id="KW-0378">Hydrolase</keyword>
<dbReference type="CDD" id="cd01832">
    <property type="entry name" value="SGNH_hydrolase_like_1"/>
    <property type="match status" value="1"/>
</dbReference>
<sequence length="260" mass="29457">MSPSTAIHSYVALGDSFTEGLGDPHPQYPRGCRGWSERVAEELAVHNPRLRYANLAVRGHHIADVKARQLPQAIAMKPDIVTIYAGYNDLLTMRVNFTELAKEYDSVIARLVDSHAAVIMWTAHDIGWAPVHRHMRGRAAIYSEIVREIADRHGAEVVDFWRMNEYRDLRMWNRDRIHMSPLGHQRMAEAVLDTIEAEHSVHTTPLPPPNPSTALHEYASTLEWLGKYVAPWLGRQVRGRSSGDGIQPKRPELKMVRPAA</sequence>
<proteinExistence type="predicted"/>
<dbReference type="PANTHER" id="PTHR43784">
    <property type="entry name" value="GDSL-LIKE LIPASE/ACYLHYDROLASE, PUTATIVE (AFU_ORTHOLOGUE AFUA_2G00820)-RELATED"/>
    <property type="match status" value="1"/>
</dbReference>
<dbReference type="PANTHER" id="PTHR43784:SF2">
    <property type="entry name" value="GDSL-LIKE LIPASE_ACYLHYDROLASE, PUTATIVE (AFU_ORTHOLOGUE AFUA_2G00820)-RELATED"/>
    <property type="match status" value="1"/>
</dbReference>
<organism evidence="2 3">
    <name type="scientific">Hoyosella rhizosphaerae</name>
    <dbReference type="NCBI Taxonomy" id="1755582"/>
    <lineage>
        <taxon>Bacteria</taxon>
        <taxon>Bacillati</taxon>
        <taxon>Actinomycetota</taxon>
        <taxon>Actinomycetes</taxon>
        <taxon>Mycobacteriales</taxon>
        <taxon>Hoyosellaceae</taxon>
        <taxon>Hoyosella</taxon>
    </lineage>
</organism>
<keyword evidence="3" id="KW-1185">Reference proteome</keyword>
<dbReference type="InterPro" id="IPR036514">
    <property type="entry name" value="SGNH_hydro_sf"/>
</dbReference>
<dbReference type="InterPro" id="IPR013830">
    <property type="entry name" value="SGNH_hydro"/>
</dbReference>
<gene>
    <name evidence="2" type="ORF">GCM10011410_14770</name>
</gene>
<dbReference type="SUPFAM" id="SSF52266">
    <property type="entry name" value="SGNH hydrolase"/>
    <property type="match status" value="1"/>
</dbReference>
<dbReference type="Pfam" id="PF13472">
    <property type="entry name" value="Lipase_GDSL_2"/>
    <property type="match status" value="1"/>
</dbReference>
<dbReference type="AlphaFoldDB" id="A0A916XDW7"/>
<evidence type="ECO:0000313" key="3">
    <source>
        <dbReference type="Proteomes" id="UP000641514"/>
    </source>
</evidence>
<accession>A0A916XDW7</accession>
<dbReference type="InterPro" id="IPR053140">
    <property type="entry name" value="GDSL_Rv0518-like"/>
</dbReference>